<dbReference type="PANTHER" id="PTHR41287:SF1">
    <property type="entry name" value="PROTEIN YMFN"/>
    <property type="match status" value="1"/>
</dbReference>
<protein>
    <submittedName>
        <fullName evidence="3">Terminase large subunit</fullName>
    </submittedName>
</protein>
<evidence type="ECO:0000313" key="3">
    <source>
        <dbReference type="EMBL" id="MDV2683810.1"/>
    </source>
</evidence>
<evidence type="ECO:0000259" key="1">
    <source>
        <dbReference type="Pfam" id="PF03354"/>
    </source>
</evidence>
<accession>A0ABU3X7D7</accession>
<comment type="caution">
    <text evidence="3">The sequence shown here is derived from an EMBL/GenBank/DDBJ whole genome shotgun (WGS) entry which is preliminary data.</text>
</comment>
<dbReference type="Pfam" id="PF20441">
    <property type="entry name" value="TerL_nuclease"/>
    <property type="match status" value="1"/>
</dbReference>
<dbReference type="InterPro" id="IPR046461">
    <property type="entry name" value="TerL_ATPase"/>
</dbReference>
<proteinExistence type="predicted"/>
<dbReference type="Gene3D" id="3.40.50.300">
    <property type="entry name" value="P-loop containing nucleotide triphosphate hydrolases"/>
    <property type="match status" value="1"/>
</dbReference>
<dbReference type="EMBL" id="JAWJBA010000001">
    <property type="protein sequence ID" value="MDV2683876.1"/>
    <property type="molecule type" value="Genomic_DNA"/>
</dbReference>
<name>A0ABU3X7D7_9BACI</name>
<reference evidence="3 5" key="1">
    <citation type="submission" date="2023-10" db="EMBL/GenBank/DDBJ databases">
        <title>Screening of Alkalihalobacillus lindianensis BZ-TG-R113 and Its Alleviation of Salt Stress on Rapeseed Growth.</title>
        <authorList>
            <person name="Zhao B."/>
            <person name="Guo T."/>
        </authorList>
    </citation>
    <scope>NUCLEOTIDE SEQUENCE [LARGE SCALE GENOMIC DNA]</scope>
    <source>
        <strain evidence="3 5">BZ-TG-R113</strain>
    </source>
</reference>
<feature type="domain" description="Terminase large subunit-like endonuclease" evidence="2">
    <location>
        <begin position="297"/>
        <end position="576"/>
    </location>
</feature>
<keyword evidence="5" id="KW-1185">Reference proteome</keyword>
<evidence type="ECO:0000313" key="5">
    <source>
        <dbReference type="Proteomes" id="UP001287282"/>
    </source>
</evidence>
<gene>
    <name evidence="3" type="ORF">RYX56_05400</name>
    <name evidence="4" type="ORF">RYX56_05740</name>
</gene>
<evidence type="ECO:0000313" key="4">
    <source>
        <dbReference type="EMBL" id="MDV2683876.1"/>
    </source>
</evidence>
<dbReference type="InterPro" id="IPR005021">
    <property type="entry name" value="Terminase_largesu-like"/>
</dbReference>
<dbReference type="EMBL" id="JAWJBA010000001">
    <property type="protein sequence ID" value="MDV2683810.1"/>
    <property type="molecule type" value="Genomic_DNA"/>
</dbReference>
<dbReference type="PANTHER" id="PTHR41287">
    <property type="match status" value="1"/>
</dbReference>
<dbReference type="InterPro" id="IPR027417">
    <property type="entry name" value="P-loop_NTPase"/>
</dbReference>
<evidence type="ECO:0000259" key="2">
    <source>
        <dbReference type="Pfam" id="PF20441"/>
    </source>
</evidence>
<sequence>MTSTTSNEFNLLSLNPIKLEKWYGDWREQQIRSGYILVESSDRVLTTWYAEEVVGRRIKASKKVVLACKRHLNDLKRAGTDDFPYVFDEEKALRPIRFNEKYCKPSKGDIKKLVLQPWQHFVMGSLYGWVHRDTGVRRFREGLIFIGRKNGKTTMISGLANYAVSKDKENGARVYVLANSKQQAGELFDESRAMVQSSPQLRKRYRENQKGIFYDKTKSRIEPRASDSKKLDGLNTHLGIFDEIHEFVDYKLINVIKKSRGSRKQPMILYITTAGYQLDGPLVDYYSQADEVLDGAVEDDRTFYFMAELDDENEFDQPEEWIKANPNMGVSLDLPILIGDWKKDKRTPQERSDFIAKQFNFFVNSTQQSFLDYQTIKNNEKSIDMEQLKGKTCIGGFDLSDSEDFTSACLEFPVIETGEVVVLSHTWIPEKKVIEDNEKIPYREYEEMGLLTIIPGEYVKKEYIFNWFVEQSKVYSIQLITYDPAKAFGLVESLKDYGFNTLVVRQGYLTLGPAVDNAKEIFIDGNVIFNKNRLFRWYVNNVKLAEDSNRNKLPQKQSRYRKIDGFAAFINSHTEVMKLLVSKPKGDRVEVISMADLLRG</sequence>
<dbReference type="Proteomes" id="UP001287282">
    <property type="component" value="Unassembled WGS sequence"/>
</dbReference>
<dbReference type="InterPro" id="IPR046462">
    <property type="entry name" value="TerL_nuclease"/>
</dbReference>
<dbReference type="Pfam" id="PF03354">
    <property type="entry name" value="TerL_ATPase"/>
    <property type="match status" value="1"/>
</dbReference>
<feature type="domain" description="Terminase large subunit-like ATPase" evidence="1">
    <location>
        <begin position="117"/>
        <end position="288"/>
    </location>
</feature>
<organism evidence="3 5">
    <name type="scientific">Alkalihalophilus lindianensis</name>
    <dbReference type="NCBI Taxonomy" id="1630542"/>
    <lineage>
        <taxon>Bacteria</taxon>
        <taxon>Bacillati</taxon>
        <taxon>Bacillota</taxon>
        <taxon>Bacilli</taxon>
        <taxon>Bacillales</taxon>
        <taxon>Bacillaceae</taxon>
        <taxon>Alkalihalophilus</taxon>
    </lineage>
</organism>